<evidence type="ECO:0000256" key="1">
    <source>
        <dbReference type="SAM" id="MobiDB-lite"/>
    </source>
</evidence>
<proteinExistence type="predicted"/>
<dbReference type="AlphaFoldDB" id="A0A8D8LLC2"/>
<accession>A0A8D8LLC2</accession>
<evidence type="ECO:0000313" key="2">
    <source>
        <dbReference type="EMBL" id="CAG6608643.1"/>
    </source>
</evidence>
<sequence>MRCKSLLKFRLKKFRHLQRFAVADRHHRNPMKNGRQTPQESNENCKQTPQESNKNCKQTPQESNKNCKQTAQESDYNLTSLSSCYNIRFTSYECYDLTPI</sequence>
<protein>
    <submittedName>
        <fullName evidence="2">Uncharacterized protein</fullName>
    </submittedName>
</protein>
<feature type="region of interest" description="Disordered" evidence="1">
    <location>
        <begin position="21"/>
        <end position="72"/>
    </location>
</feature>
<name>A0A8D8LLC2_9HEMI</name>
<dbReference type="EMBL" id="HBUF01012544">
    <property type="protein sequence ID" value="CAG6608643.1"/>
    <property type="molecule type" value="Transcribed_RNA"/>
</dbReference>
<reference evidence="2" key="1">
    <citation type="submission" date="2021-05" db="EMBL/GenBank/DDBJ databases">
        <authorList>
            <person name="Alioto T."/>
            <person name="Alioto T."/>
            <person name="Gomez Garrido J."/>
        </authorList>
    </citation>
    <scope>NUCLEOTIDE SEQUENCE</scope>
</reference>
<organism evidence="2">
    <name type="scientific">Cacopsylla melanoneura</name>
    <dbReference type="NCBI Taxonomy" id="428564"/>
    <lineage>
        <taxon>Eukaryota</taxon>
        <taxon>Metazoa</taxon>
        <taxon>Ecdysozoa</taxon>
        <taxon>Arthropoda</taxon>
        <taxon>Hexapoda</taxon>
        <taxon>Insecta</taxon>
        <taxon>Pterygota</taxon>
        <taxon>Neoptera</taxon>
        <taxon>Paraneoptera</taxon>
        <taxon>Hemiptera</taxon>
        <taxon>Sternorrhyncha</taxon>
        <taxon>Psylloidea</taxon>
        <taxon>Psyllidae</taxon>
        <taxon>Psyllinae</taxon>
        <taxon>Cacopsylla</taxon>
    </lineage>
</organism>
<feature type="compositionally biased region" description="Polar residues" evidence="1">
    <location>
        <begin position="34"/>
        <end position="72"/>
    </location>
</feature>